<accession>A0AAV7M377</accession>
<organism evidence="2 3">
    <name type="scientific">Pleurodeles waltl</name>
    <name type="common">Iberian ribbed newt</name>
    <dbReference type="NCBI Taxonomy" id="8319"/>
    <lineage>
        <taxon>Eukaryota</taxon>
        <taxon>Metazoa</taxon>
        <taxon>Chordata</taxon>
        <taxon>Craniata</taxon>
        <taxon>Vertebrata</taxon>
        <taxon>Euteleostomi</taxon>
        <taxon>Amphibia</taxon>
        <taxon>Batrachia</taxon>
        <taxon>Caudata</taxon>
        <taxon>Salamandroidea</taxon>
        <taxon>Salamandridae</taxon>
        <taxon>Pleurodelinae</taxon>
        <taxon>Pleurodeles</taxon>
    </lineage>
</organism>
<evidence type="ECO:0000256" key="1">
    <source>
        <dbReference type="SAM" id="MobiDB-lite"/>
    </source>
</evidence>
<feature type="compositionally biased region" description="Low complexity" evidence="1">
    <location>
        <begin position="37"/>
        <end position="62"/>
    </location>
</feature>
<evidence type="ECO:0000313" key="3">
    <source>
        <dbReference type="Proteomes" id="UP001066276"/>
    </source>
</evidence>
<feature type="region of interest" description="Disordered" evidence="1">
    <location>
        <begin position="142"/>
        <end position="178"/>
    </location>
</feature>
<gene>
    <name evidence="2" type="ORF">NDU88_003028</name>
</gene>
<reference evidence="2" key="1">
    <citation type="journal article" date="2022" name="bioRxiv">
        <title>Sequencing and chromosome-scale assembly of the giantPleurodeles waltlgenome.</title>
        <authorList>
            <person name="Brown T."/>
            <person name="Elewa A."/>
            <person name="Iarovenko S."/>
            <person name="Subramanian E."/>
            <person name="Araus A.J."/>
            <person name="Petzold A."/>
            <person name="Susuki M."/>
            <person name="Suzuki K.-i.T."/>
            <person name="Hayashi T."/>
            <person name="Toyoda A."/>
            <person name="Oliveira C."/>
            <person name="Osipova E."/>
            <person name="Leigh N.D."/>
            <person name="Simon A."/>
            <person name="Yun M.H."/>
        </authorList>
    </citation>
    <scope>NUCLEOTIDE SEQUENCE</scope>
    <source>
        <strain evidence="2">20211129_DDA</strain>
        <tissue evidence="2">Liver</tissue>
    </source>
</reference>
<feature type="region of interest" description="Disordered" evidence="1">
    <location>
        <begin position="32"/>
        <end position="97"/>
    </location>
</feature>
<protein>
    <submittedName>
        <fullName evidence="2">Uncharacterized protein</fullName>
    </submittedName>
</protein>
<feature type="compositionally biased region" description="Polar residues" evidence="1">
    <location>
        <begin position="78"/>
        <end position="97"/>
    </location>
</feature>
<name>A0AAV7M377_PLEWA</name>
<dbReference type="EMBL" id="JANPWB010000014">
    <property type="protein sequence ID" value="KAJ1097912.1"/>
    <property type="molecule type" value="Genomic_DNA"/>
</dbReference>
<dbReference type="AlphaFoldDB" id="A0AAV7M377"/>
<keyword evidence="3" id="KW-1185">Reference proteome</keyword>
<feature type="compositionally biased region" description="Low complexity" evidence="1">
    <location>
        <begin position="160"/>
        <end position="176"/>
    </location>
</feature>
<comment type="caution">
    <text evidence="2">The sequence shown here is derived from an EMBL/GenBank/DDBJ whole genome shotgun (WGS) entry which is preliminary data.</text>
</comment>
<proteinExistence type="predicted"/>
<evidence type="ECO:0000313" key="2">
    <source>
        <dbReference type="EMBL" id="KAJ1097912.1"/>
    </source>
</evidence>
<sequence>MPSNKASAGKRKGRDPELSQLLKMVLAKLGNDDSDSIDAASDNDVNGTNSSRPRRSNVVPRTAFPLARRRNKGRAPAPQSSPTVVTPPEQSSMPETLVPSSSVASEHHVGGVGAITTPGQGVADVLADIRKSLASLFAPSMGPGVTSSPQPGVPASAALPVVSPTPQVPTQATQAQDPNTQALLEVSRLLATINVPASNPPIPPPTTPWNLNHSLQNSVAELKRQVDALSTARSFIPLQAVSGSLSVTPALGTVIPATPVDTNRLNEINKAPAKDNLATGGQASMHCCQDQVSWQHMFVPK</sequence>
<dbReference type="Proteomes" id="UP001066276">
    <property type="component" value="Chromosome 10"/>
</dbReference>